<dbReference type="GO" id="GO:0008881">
    <property type="term" value="F:glutamate racemase activity"/>
    <property type="evidence" value="ECO:0007669"/>
    <property type="project" value="UniProtKB-UniRule"/>
</dbReference>
<dbReference type="InterPro" id="IPR033134">
    <property type="entry name" value="Asp/Glu_racemase_AS_2"/>
</dbReference>
<dbReference type="EMBL" id="NKHG01000091">
    <property type="protein sequence ID" value="PCK20582.1"/>
    <property type="molecule type" value="Genomic_DNA"/>
</dbReference>
<comment type="caution">
    <text evidence="9">The sequence shown here is derived from an EMBL/GenBank/DDBJ whole genome shotgun (WGS) entry which is preliminary data.</text>
</comment>
<accession>A0A2A5IU12</accession>
<keyword evidence="6 8" id="KW-0961">Cell wall biogenesis/degradation</keyword>
<feature type="binding site" evidence="8">
    <location>
        <begin position="75"/>
        <end position="76"/>
    </location>
    <ligand>
        <name>substrate</name>
    </ligand>
</feature>
<dbReference type="PANTHER" id="PTHR21198">
    <property type="entry name" value="GLUTAMATE RACEMASE"/>
    <property type="match status" value="1"/>
</dbReference>
<dbReference type="AlphaFoldDB" id="A0A2A5IU12"/>
<dbReference type="PROSITE" id="PS00924">
    <property type="entry name" value="ASP_GLU_RACEMASE_2"/>
    <property type="match status" value="1"/>
</dbReference>
<dbReference type="InterPro" id="IPR015942">
    <property type="entry name" value="Asp/Glu/hydantoin_racemase"/>
</dbReference>
<dbReference type="Proteomes" id="UP000228754">
    <property type="component" value="Unassembled WGS sequence"/>
</dbReference>
<dbReference type="NCBIfam" id="TIGR00067">
    <property type="entry name" value="glut_race"/>
    <property type="match status" value="1"/>
</dbReference>
<dbReference type="GO" id="GO:0071555">
    <property type="term" value="P:cell wall organization"/>
    <property type="evidence" value="ECO:0007669"/>
    <property type="project" value="UniProtKB-KW"/>
</dbReference>
<evidence type="ECO:0000256" key="3">
    <source>
        <dbReference type="ARBA" id="ARBA00022960"/>
    </source>
</evidence>
<evidence type="ECO:0000256" key="7">
    <source>
        <dbReference type="ARBA" id="ARBA00070053"/>
    </source>
</evidence>
<comment type="pathway">
    <text evidence="8">Cell wall biogenesis; peptidoglycan biosynthesis.</text>
</comment>
<gene>
    <name evidence="8" type="primary">murI</name>
    <name evidence="9" type="ORF">CEY02_12705</name>
</gene>
<dbReference type="GO" id="GO:0042802">
    <property type="term" value="F:identical protein binding"/>
    <property type="evidence" value="ECO:0007669"/>
    <property type="project" value="UniProtKB-ARBA"/>
</dbReference>
<dbReference type="OrthoDB" id="9801055at2"/>
<feature type="binding site" evidence="8">
    <location>
        <begin position="10"/>
        <end position="11"/>
    </location>
    <ligand>
        <name>substrate</name>
    </ligand>
</feature>
<proteinExistence type="inferred from homology"/>
<feature type="binding site" evidence="8">
    <location>
        <begin position="42"/>
        <end position="43"/>
    </location>
    <ligand>
        <name>substrate</name>
    </ligand>
</feature>
<comment type="similarity">
    <text evidence="8">Belongs to the aspartate/glutamate racemases family.</text>
</comment>
<keyword evidence="3 8" id="KW-0133">Cell shape</keyword>
<dbReference type="NCBIfam" id="NF002035">
    <property type="entry name" value="PRK00865.1-3"/>
    <property type="match status" value="1"/>
</dbReference>
<feature type="binding site" evidence="8">
    <location>
        <begin position="186"/>
        <end position="187"/>
    </location>
    <ligand>
        <name>substrate</name>
    </ligand>
</feature>
<dbReference type="PROSITE" id="PS00923">
    <property type="entry name" value="ASP_GLU_RACEMASE_1"/>
    <property type="match status" value="1"/>
</dbReference>
<dbReference type="GO" id="GO:0008360">
    <property type="term" value="P:regulation of cell shape"/>
    <property type="evidence" value="ECO:0007669"/>
    <property type="project" value="UniProtKB-KW"/>
</dbReference>
<dbReference type="FunFam" id="3.40.50.1860:FF:000002">
    <property type="entry name" value="Glutamate racemase"/>
    <property type="match status" value="1"/>
</dbReference>
<feature type="active site" description="Proton donor/acceptor" evidence="8">
    <location>
        <position position="185"/>
    </location>
</feature>
<dbReference type="EC" id="5.1.1.3" evidence="2 8"/>
<evidence type="ECO:0000313" key="10">
    <source>
        <dbReference type="Proteomes" id="UP000228754"/>
    </source>
</evidence>
<dbReference type="InterPro" id="IPR004391">
    <property type="entry name" value="Glu_race"/>
</dbReference>
<evidence type="ECO:0000256" key="2">
    <source>
        <dbReference type="ARBA" id="ARBA00013090"/>
    </source>
</evidence>
<feature type="active site" description="Proton donor/acceptor" evidence="8">
    <location>
        <position position="74"/>
    </location>
</feature>
<evidence type="ECO:0000256" key="1">
    <source>
        <dbReference type="ARBA" id="ARBA00001602"/>
    </source>
</evidence>
<dbReference type="SUPFAM" id="SSF53681">
    <property type="entry name" value="Aspartate/glutamate racemase"/>
    <property type="match status" value="2"/>
</dbReference>
<evidence type="ECO:0000256" key="4">
    <source>
        <dbReference type="ARBA" id="ARBA00022984"/>
    </source>
</evidence>
<comment type="catalytic activity">
    <reaction evidence="1 8">
        <text>L-glutamate = D-glutamate</text>
        <dbReference type="Rhea" id="RHEA:12813"/>
        <dbReference type="ChEBI" id="CHEBI:29985"/>
        <dbReference type="ChEBI" id="CHEBI:29986"/>
        <dbReference type="EC" id="5.1.1.3"/>
    </reaction>
</comment>
<dbReference type="UniPathway" id="UPA00219"/>
<sequence>MLDQPIGVIDSGVGGLTVAKEIMRQLPKENIIYVGDTKRCPYGPREEEEVLQYTWEMAHYLLRHHHIKMLVIACNTATAIALDEIKATLDIPVIGVIQPGARTAIKVTSNQHIGVIGTANTIKSEAYKEALLSLKVGLTVQSLACPMLVPFVESGTFLDHTADEVVKASLEPMKQTGIDTLILGCTHYPILKEPIQRFMGSDVSIISSGDETAREASTILSYKGLLNASKEAPVHTFYTTGQQQNFQNIARDWFGYLPGKVETVSLEQVYQQ</sequence>
<reference evidence="9 10" key="1">
    <citation type="submission" date="2017-06" db="EMBL/GenBank/DDBJ databases">
        <title>Draft Genome Sequence of Bacillus sp Strain 36R Isolated from saline sediment at Atanasia, Sonora, Mexico.</title>
        <authorList>
            <person name="Sanchez Diaz R."/>
            <person name="Quiroz Macias M.E."/>
            <person name="Ibarra Gamez J.C."/>
            <person name="Enciso Ibarra J."/>
            <person name="Gomez Gil B."/>
            <person name="Galaviz Silva L."/>
        </authorList>
    </citation>
    <scope>NUCLEOTIDE SEQUENCE [LARGE SCALE GENOMIC DNA]</scope>
    <source>
        <strain evidence="9 10">36R_ATNSAL</strain>
    </source>
</reference>
<evidence type="ECO:0000256" key="8">
    <source>
        <dbReference type="HAMAP-Rule" id="MF_00258"/>
    </source>
</evidence>
<comment type="function">
    <text evidence="8">Provides the (R)-glutamate required for cell wall biosynthesis.</text>
</comment>
<organism evidence="9 10">
    <name type="scientific">Bacillus pumilus</name>
    <name type="common">Bacillus mesentericus</name>
    <dbReference type="NCBI Taxonomy" id="1408"/>
    <lineage>
        <taxon>Bacteria</taxon>
        <taxon>Bacillati</taxon>
        <taxon>Bacillota</taxon>
        <taxon>Bacilli</taxon>
        <taxon>Bacillales</taxon>
        <taxon>Bacillaceae</taxon>
        <taxon>Bacillus</taxon>
    </lineage>
</organism>
<evidence type="ECO:0000256" key="5">
    <source>
        <dbReference type="ARBA" id="ARBA00023235"/>
    </source>
</evidence>
<dbReference type="Gene3D" id="3.40.50.1860">
    <property type="match status" value="2"/>
</dbReference>
<keyword evidence="5 8" id="KW-0413">Isomerase</keyword>
<dbReference type="GO" id="GO:0009252">
    <property type="term" value="P:peptidoglycan biosynthetic process"/>
    <property type="evidence" value="ECO:0007669"/>
    <property type="project" value="UniProtKB-UniRule"/>
</dbReference>
<dbReference type="Pfam" id="PF01177">
    <property type="entry name" value="Asp_Glu_race"/>
    <property type="match status" value="1"/>
</dbReference>
<dbReference type="HAMAP" id="MF_00258">
    <property type="entry name" value="Glu_racemase"/>
    <property type="match status" value="1"/>
</dbReference>
<keyword evidence="4 8" id="KW-0573">Peptidoglycan synthesis</keyword>
<protein>
    <recommendedName>
        <fullName evidence="7 8">Glutamate racemase</fullName>
        <ecNumber evidence="2 8">5.1.1.3</ecNumber>
    </recommendedName>
</protein>
<evidence type="ECO:0000256" key="6">
    <source>
        <dbReference type="ARBA" id="ARBA00023316"/>
    </source>
</evidence>
<name>A0A2A5IU12_BACPU</name>
<dbReference type="PANTHER" id="PTHR21198:SF2">
    <property type="entry name" value="GLUTAMATE RACEMASE"/>
    <property type="match status" value="1"/>
</dbReference>
<dbReference type="InterPro" id="IPR018187">
    <property type="entry name" value="Asp/Glu_racemase_AS_1"/>
</dbReference>
<dbReference type="InterPro" id="IPR001920">
    <property type="entry name" value="Asp/Glu_race"/>
</dbReference>
<evidence type="ECO:0000313" key="9">
    <source>
        <dbReference type="EMBL" id="PCK20582.1"/>
    </source>
</evidence>